<comment type="caution">
    <text evidence="2">The sequence shown here is derived from an EMBL/GenBank/DDBJ whole genome shotgun (WGS) entry which is preliminary data.</text>
</comment>
<dbReference type="Proteomes" id="UP001596548">
    <property type="component" value="Unassembled WGS sequence"/>
</dbReference>
<accession>A0ABW2HSQ4</accession>
<keyword evidence="1" id="KW-0472">Membrane</keyword>
<evidence type="ECO:0000313" key="2">
    <source>
        <dbReference type="EMBL" id="MFC7275128.1"/>
    </source>
</evidence>
<dbReference type="InterPro" id="IPR029063">
    <property type="entry name" value="SAM-dependent_MTases_sf"/>
</dbReference>
<evidence type="ECO:0000256" key="1">
    <source>
        <dbReference type="SAM" id="Phobius"/>
    </source>
</evidence>
<dbReference type="GO" id="GO:0032259">
    <property type="term" value="P:methylation"/>
    <property type="evidence" value="ECO:0007669"/>
    <property type="project" value="UniProtKB-KW"/>
</dbReference>
<keyword evidence="3" id="KW-1185">Reference proteome</keyword>
<keyword evidence="1" id="KW-0812">Transmembrane</keyword>
<evidence type="ECO:0000313" key="3">
    <source>
        <dbReference type="Proteomes" id="UP001596548"/>
    </source>
</evidence>
<name>A0ABW2HSQ4_9ACTN</name>
<feature type="transmembrane region" description="Helical" evidence="1">
    <location>
        <begin position="52"/>
        <end position="69"/>
    </location>
</feature>
<gene>
    <name evidence="2" type="ORF">ACFQS1_14130</name>
</gene>
<organism evidence="2 3">
    <name type="scientific">Paractinoplanes rhizophilus</name>
    <dbReference type="NCBI Taxonomy" id="1416877"/>
    <lineage>
        <taxon>Bacteria</taxon>
        <taxon>Bacillati</taxon>
        <taxon>Actinomycetota</taxon>
        <taxon>Actinomycetes</taxon>
        <taxon>Micromonosporales</taxon>
        <taxon>Micromonosporaceae</taxon>
        <taxon>Paractinoplanes</taxon>
    </lineage>
</organism>
<keyword evidence="2" id="KW-0808">Transferase</keyword>
<keyword evidence="1" id="KW-1133">Transmembrane helix</keyword>
<keyword evidence="2" id="KW-0489">Methyltransferase</keyword>
<dbReference type="EC" id="2.1.1.-" evidence="2"/>
<reference evidence="3" key="1">
    <citation type="journal article" date="2019" name="Int. J. Syst. Evol. Microbiol.">
        <title>The Global Catalogue of Microorganisms (GCM) 10K type strain sequencing project: providing services to taxonomists for standard genome sequencing and annotation.</title>
        <authorList>
            <consortium name="The Broad Institute Genomics Platform"/>
            <consortium name="The Broad Institute Genome Sequencing Center for Infectious Disease"/>
            <person name="Wu L."/>
            <person name="Ma J."/>
        </authorList>
    </citation>
    <scope>NUCLEOTIDE SEQUENCE [LARGE SCALE GENOMIC DNA]</scope>
    <source>
        <strain evidence="3">XZYJT-10</strain>
    </source>
</reference>
<protein>
    <submittedName>
        <fullName evidence="2">Class I SAM-dependent methyltransferase</fullName>
        <ecNumber evidence="2">2.1.1.-</ecNumber>
    </submittedName>
</protein>
<dbReference type="SUPFAM" id="SSF53335">
    <property type="entry name" value="S-adenosyl-L-methionine-dependent methyltransferases"/>
    <property type="match status" value="1"/>
</dbReference>
<dbReference type="Pfam" id="PF13578">
    <property type="entry name" value="Methyltransf_24"/>
    <property type="match status" value="1"/>
</dbReference>
<dbReference type="EMBL" id="JBHTBJ010000008">
    <property type="protein sequence ID" value="MFC7275128.1"/>
    <property type="molecule type" value="Genomic_DNA"/>
</dbReference>
<dbReference type="GO" id="GO:0008168">
    <property type="term" value="F:methyltransferase activity"/>
    <property type="evidence" value="ECO:0007669"/>
    <property type="project" value="UniProtKB-KW"/>
</dbReference>
<dbReference type="Gene3D" id="3.40.50.150">
    <property type="entry name" value="Vaccinia Virus protein VP39"/>
    <property type="match status" value="1"/>
</dbReference>
<sequence>MAGRVKTKLKKLVRAVLGLPRRQVAGLVLAAAIGAGVAVASAAGRAALATSLLALLLVAVPAGVIHLTRRVAGVGRANREAVRDLRLLVEQLQRRVIAAVEKERLAAGDRHQELTESLSRAERLTGRGAELLLREQSREIEALFQLFQRVTPRAPMPTGGALNPSDLLGLHTVASSRRPALTVALGSGPAAVWLGYALAPSGGRLVVVDHDRARADQAEAALREHGLTAVEVRHVPLAELSVEGKTVDWYDVDALDGLQDIDLLVVDGTAAPGPDAVSPALHVLGRRLADEGTVVVDEAPTRVAPRQGGFGLAEDRKLAGRWTALAGRRTTSAT</sequence>
<proteinExistence type="predicted"/>